<evidence type="ECO:0000256" key="2">
    <source>
        <dbReference type="ARBA" id="ARBA00022722"/>
    </source>
</evidence>
<dbReference type="GO" id="GO:0000287">
    <property type="term" value="F:magnesium ion binding"/>
    <property type="evidence" value="ECO:0007669"/>
    <property type="project" value="UniProtKB-UniRule"/>
</dbReference>
<dbReference type="GO" id="GO:0004540">
    <property type="term" value="F:RNA nuclease activity"/>
    <property type="evidence" value="ECO:0007669"/>
    <property type="project" value="InterPro"/>
</dbReference>
<dbReference type="EC" id="3.1.-.-" evidence="5"/>
<keyword evidence="4 5" id="KW-0378">Hydrolase</keyword>
<dbReference type="Gene3D" id="3.40.50.1010">
    <property type="entry name" value="5'-nuclease"/>
    <property type="match status" value="1"/>
</dbReference>
<comment type="similarity">
    <text evidence="5">Belongs to the PINc/VapC protein family.</text>
</comment>
<evidence type="ECO:0000313" key="7">
    <source>
        <dbReference type="EMBL" id="OGD04292.1"/>
    </source>
</evidence>
<reference evidence="7 8" key="1">
    <citation type="journal article" date="2016" name="Nat. Commun.">
        <title>Thousands of microbial genomes shed light on interconnected biogeochemical processes in an aquifer system.</title>
        <authorList>
            <person name="Anantharaman K."/>
            <person name="Brown C.T."/>
            <person name="Hug L.A."/>
            <person name="Sharon I."/>
            <person name="Castelle C.J."/>
            <person name="Probst A.J."/>
            <person name="Thomas B.C."/>
            <person name="Singh A."/>
            <person name="Wilkins M.J."/>
            <person name="Karaoz U."/>
            <person name="Brodie E.L."/>
            <person name="Williams K.H."/>
            <person name="Hubbard S.S."/>
            <person name="Banfield J.F."/>
        </authorList>
    </citation>
    <scope>NUCLEOTIDE SEQUENCE [LARGE SCALE GENOMIC DNA]</scope>
</reference>
<feature type="domain" description="PIN" evidence="6">
    <location>
        <begin position="3"/>
        <end position="122"/>
    </location>
</feature>
<dbReference type="EMBL" id="MEXN01000001">
    <property type="protein sequence ID" value="OGD04292.1"/>
    <property type="molecule type" value="Genomic_DNA"/>
</dbReference>
<organism evidence="7 8">
    <name type="scientific">Candidatus Amesbacteria bacterium RIFCSPLOWO2_01_FULL_48_25</name>
    <dbReference type="NCBI Taxonomy" id="1797259"/>
    <lineage>
        <taxon>Bacteria</taxon>
        <taxon>Candidatus Amesiibacteriota</taxon>
    </lineage>
</organism>
<feature type="binding site" evidence="5">
    <location>
        <position position="5"/>
    </location>
    <ligand>
        <name>Mg(2+)</name>
        <dbReference type="ChEBI" id="CHEBI:18420"/>
    </ligand>
</feature>
<dbReference type="Proteomes" id="UP000177080">
    <property type="component" value="Unassembled WGS sequence"/>
</dbReference>
<protein>
    <recommendedName>
        <fullName evidence="5">Ribonuclease VapC</fullName>
        <shortName evidence="5">RNase VapC</shortName>
        <ecNumber evidence="5">3.1.-.-</ecNumber>
    </recommendedName>
    <alternativeName>
        <fullName evidence="5">Toxin VapC</fullName>
    </alternativeName>
</protein>
<dbReference type="InterPro" id="IPR022907">
    <property type="entry name" value="VapC_family"/>
</dbReference>
<sequence>MTLLDTNALLWWLDGGGELSKVARGEIGLARKSGEIYVSAISAWELALLVKKKRVVIEMSMEDWVRELTELEFVKVIPVDAETAVESVNLPGEFHKDPADRIIVATARRLGAKLVTKDKKILGYDHVQAVW</sequence>
<dbReference type="CDD" id="cd09872">
    <property type="entry name" value="PIN_Sll0205-like"/>
    <property type="match status" value="1"/>
</dbReference>
<dbReference type="SUPFAM" id="SSF88723">
    <property type="entry name" value="PIN domain-like"/>
    <property type="match status" value="1"/>
</dbReference>
<dbReference type="InterPro" id="IPR002716">
    <property type="entry name" value="PIN_dom"/>
</dbReference>
<keyword evidence="3 5" id="KW-0479">Metal-binding</keyword>
<evidence type="ECO:0000259" key="6">
    <source>
        <dbReference type="Pfam" id="PF01850"/>
    </source>
</evidence>
<dbReference type="InterPro" id="IPR052919">
    <property type="entry name" value="TA_system_RNase"/>
</dbReference>
<keyword evidence="5" id="KW-0460">Magnesium</keyword>
<dbReference type="AlphaFoldDB" id="A0A1F4ZDG9"/>
<dbReference type="STRING" id="1797259.A2989_04600"/>
<feature type="binding site" evidence="5">
    <location>
        <position position="100"/>
    </location>
    <ligand>
        <name>Mg(2+)</name>
        <dbReference type="ChEBI" id="CHEBI:18420"/>
    </ligand>
</feature>
<comment type="function">
    <text evidence="5">Toxic component of a toxin-antitoxin (TA) system. An RNase.</text>
</comment>
<dbReference type="GO" id="GO:0090729">
    <property type="term" value="F:toxin activity"/>
    <property type="evidence" value="ECO:0007669"/>
    <property type="project" value="UniProtKB-KW"/>
</dbReference>
<keyword evidence="2 5" id="KW-0540">Nuclease</keyword>
<dbReference type="Pfam" id="PF01850">
    <property type="entry name" value="PIN"/>
    <property type="match status" value="1"/>
</dbReference>
<dbReference type="InterPro" id="IPR041705">
    <property type="entry name" value="PIN_Sll0205"/>
</dbReference>
<name>A0A1F4ZDG9_9BACT</name>
<keyword evidence="5" id="KW-0800">Toxin</keyword>
<dbReference type="GO" id="GO:0016787">
    <property type="term" value="F:hydrolase activity"/>
    <property type="evidence" value="ECO:0007669"/>
    <property type="project" value="UniProtKB-KW"/>
</dbReference>
<evidence type="ECO:0000256" key="1">
    <source>
        <dbReference type="ARBA" id="ARBA00022649"/>
    </source>
</evidence>
<accession>A0A1F4ZDG9</accession>
<dbReference type="PANTHER" id="PTHR36173:SF1">
    <property type="entry name" value="RIBONUCLEASE VAPC22"/>
    <property type="match status" value="1"/>
</dbReference>
<dbReference type="PANTHER" id="PTHR36173">
    <property type="entry name" value="RIBONUCLEASE VAPC16-RELATED"/>
    <property type="match status" value="1"/>
</dbReference>
<keyword evidence="1 5" id="KW-1277">Toxin-antitoxin system</keyword>
<evidence type="ECO:0000256" key="4">
    <source>
        <dbReference type="ARBA" id="ARBA00022801"/>
    </source>
</evidence>
<comment type="cofactor">
    <cofactor evidence="5">
        <name>Mg(2+)</name>
        <dbReference type="ChEBI" id="CHEBI:18420"/>
    </cofactor>
</comment>
<evidence type="ECO:0000256" key="3">
    <source>
        <dbReference type="ARBA" id="ARBA00022723"/>
    </source>
</evidence>
<proteinExistence type="inferred from homology"/>
<evidence type="ECO:0000256" key="5">
    <source>
        <dbReference type="HAMAP-Rule" id="MF_00265"/>
    </source>
</evidence>
<dbReference type="InterPro" id="IPR029060">
    <property type="entry name" value="PIN-like_dom_sf"/>
</dbReference>
<dbReference type="HAMAP" id="MF_00265">
    <property type="entry name" value="VapC_Nob1"/>
    <property type="match status" value="1"/>
</dbReference>
<evidence type="ECO:0000313" key="8">
    <source>
        <dbReference type="Proteomes" id="UP000177080"/>
    </source>
</evidence>
<comment type="caution">
    <text evidence="7">The sequence shown here is derived from an EMBL/GenBank/DDBJ whole genome shotgun (WGS) entry which is preliminary data.</text>
</comment>
<gene>
    <name evidence="5" type="primary">vapC</name>
    <name evidence="7" type="ORF">A2989_04600</name>
</gene>